<proteinExistence type="inferred from homology"/>
<dbReference type="InterPro" id="IPR008978">
    <property type="entry name" value="HSP20-like_chaperone"/>
</dbReference>
<dbReference type="RefSeq" id="WP_137264094.1">
    <property type="nucleotide sequence ID" value="NZ_SZQL01000034.1"/>
</dbReference>
<keyword evidence="5" id="KW-1185">Reference proteome</keyword>
<organism evidence="4 5">
    <name type="scientific">Ilyomonas limi</name>
    <dbReference type="NCBI Taxonomy" id="2575867"/>
    <lineage>
        <taxon>Bacteria</taxon>
        <taxon>Pseudomonadati</taxon>
        <taxon>Bacteroidota</taxon>
        <taxon>Chitinophagia</taxon>
        <taxon>Chitinophagales</taxon>
        <taxon>Chitinophagaceae</taxon>
        <taxon>Ilyomonas</taxon>
    </lineage>
</organism>
<dbReference type="SUPFAM" id="SSF49764">
    <property type="entry name" value="HSP20-like chaperones"/>
    <property type="match status" value="1"/>
</dbReference>
<protein>
    <submittedName>
        <fullName evidence="4">Hsp20/alpha crystallin family protein</fullName>
    </submittedName>
</protein>
<dbReference type="InterPro" id="IPR002068">
    <property type="entry name" value="A-crystallin/Hsp20_dom"/>
</dbReference>
<sequence length="138" mass="15846">MTLVKHNYRNLNNLFDEFFTTVPAAWSKDLNVPPVNIHESNDAFNLDLQAPGLNKEDFKISVEKGLLTISYEHKTEEESKDVKTYRKEFATRSFKRTFSVDEKINADAITAKYDAGVLKLTLPKKEEVKVQPKQIAIQ</sequence>
<dbReference type="Pfam" id="PF00011">
    <property type="entry name" value="HSP20"/>
    <property type="match status" value="1"/>
</dbReference>
<feature type="domain" description="SHSP" evidence="3">
    <location>
        <begin position="26"/>
        <end position="138"/>
    </location>
</feature>
<evidence type="ECO:0000256" key="1">
    <source>
        <dbReference type="PROSITE-ProRule" id="PRU00285"/>
    </source>
</evidence>
<evidence type="ECO:0000313" key="4">
    <source>
        <dbReference type="EMBL" id="TKK64420.1"/>
    </source>
</evidence>
<dbReference type="EMBL" id="SZQL01000034">
    <property type="protein sequence ID" value="TKK64420.1"/>
    <property type="molecule type" value="Genomic_DNA"/>
</dbReference>
<reference evidence="4 5" key="1">
    <citation type="submission" date="2019-05" db="EMBL/GenBank/DDBJ databases">
        <title>Panacibacter sp. strain 17mud1-8 Genome sequencing and assembly.</title>
        <authorList>
            <person name="Chhetri G."/>
        </authorList>
    </citation>
    <scope>NUCLEOTIDE SEQUENCE [LARGE SCALE GENOMIC DNA]</scope>
    <source>
        <strain evidence="4 5">17mud1-8</strain>
    </source>
</reference>
<comment type="caution">
    <text evidence="4">The sequence shown here is derived from an EMBL/GenBank/DDBJ whole genome shotgun (WGS) entry which is preliminary data.</text>
</comment>
<gene>
    <name evidence="4" type="ORF">FC093_22605</name>
</gene>
<dbReference type="Proteomes" id="UP000305848">
    <property type="component" value="Unassembled WGS sequence"/>
</dbReference>
<dbReference type="InterPro" id="IPR031107">
    <property type="entry name" value="Small_HSP"/>
</dbReference>
<dbReference type="PROSITE" id="PS01031">
    <property type="entry name" value="SHSP"/>
    <property type="match status" value="1"/>
</dbReference>
<dbReference type="OrthoDB" id="9814487at2"/>
<dbReference type="AlphaFoldDB" id="A0A4U3KQC2"/>
<evidence type="ECO:0000313" key="5">
    <source>
        <dbReference type="Proteomes" id="UP000305848"/>
    </source>
</evidence>
<accession>A0A4U3KQC2</accession>
<evidence type="ECO:0000256" key="2">
    <source>
        <dbReference type="RuleBase" id="RU003616"/>
    </source>
</evidence>
<name>A0A4U3KQC2_9BACT</name>
<evidence type="ECO:0000259" key="3">
    <source>
        <dbReference type="PROSITE" id="PS01031"/>
    </source>
</evidence>
<comment type="similarity">
    <text evidence="1 2">Belongs to the small heat shock protein (HSP20) family.</text>
</comment>
<dbReference type="CDD" id="cd06464">
    <property type="entry name" value="ACD_sHsps-like"/>
    <property type="match status" value="1"/>
</dbReference>
<dbReference type="PANTHER" id="PTHR11527">
    <property type="entry name" value="HEAT-SHOCK PROTEIN 20 FAMILY MEMBER"/>
    <property type="match status" value="1"/>
</dbReference>
<dbReference type="Gene3D" id="2.60.40.790">
    <property type="match status" value="1"/>
</dbReference>